<sequence>MGSPISTWTLFLLVCVHNLAGQLTIRMLLSEVVEGVGLNSVLLEFSCGSFAGPAMTLDEELLVTGLPVDLQVVLADELVEDEGGEVKLVSEANGTPHGKDIQAYPFGNELGGTSRLLGGQVETLRVKWDHVTELIGDGCATLVVPQAAASGNVVFLLHISYELPLVLWVEFLDELDWPGESECPQDMNRLGLEHELVCLDGKLAPGVGEQLPEGEDDLAVPAGDKDLGCAILRVDMYGEDNS</sequence>
<dbReference type="EMBL" id="KZ994396">
    <property type="protein sequence ID" value="RKO93049.1"/>
    <property type="molecule type" value="Genomic_DNA"/>
</dbReference>
<organism evidence="2 3">
    <name type="scientific">Blyttiomyces helicus</name>
    <dbReference type="NCBI Taxonomy" id="388810"/>
    <lineage>
        <taxon>Eukaryota</taxon>
        <taxon>Fungi</taxon>
        <taxon>Fungi incertae sedis</taxon>
        <taxon>Chytridiomycota</taxon>
        <taxon>Chytridiomycota incertae sedis</taxon>
        <taxon>Chytridiomycetes</taxon>
        <taxon>Chytridiomycetes incertae sedis</taxon>
        <taxon>Blyttiomyces</taxon>
    </lineage>
</organism>
<feature type="signal peptide" evidence="1">
    <location>
        <begin position="1"/>
        <end position="21"/>
    </location>
</feature>
<evidence type="ECO:0000313" key="3">
    <source>
        <dbReference type="Proteomes" id="UP000269721"/>
    </source>
</evidence>
<evidence type="ECO:0000313" key="2">
    <source>
        <dbReference type="EMBL" id="RKO93049.1"/>
    </source>
</evidence>
<accession>A0A4P9WJE6</accession>
<proteinExistence type="predicted"/>
<keyword evidence="1" id="KW-0732">Signal</keyword>
<protein>
    <submittedName>
        <fullName evidence="2">Uncharacterized protein</fullName>
    </submittedName>
</protein>
<name>A0A4P9WJE6_9FUNG</name>
<dbReference type="Proteomes" id="UP000269721">
    <property type="component" value="Unassembled WGS sequence"/>
</dbReference>
<feature type="chain" id="PRO_5020723673" evidence="1">
    <location>
        <begin position="22"/>
        <end position="242"/>
    </location>
</feature>
<reference evidence="3" key="1">
    <citation type="journal article" date="2018" name="Nat. Microbiol.">
        <title>Leveraging single-cell genomics to expand the fungal tree of life.</title>
        <authorList>
            <person name="Ahrendt S.R."/>
            <person name="Quandt C.A."/>
            <person name="Ciobanu D."/>
            <person name="Clum A."/>
            <person name="Salamov A."/>
            <person name="Andreopoulos B."/>
            <person name="Cheng J.F."/>
            <person name="Woyke T."/>
            <person name="Pelin A."/>
            <person name="Henrissat B."/>
            <person name="Reynolds N.K."/>
            <person name="Benny G.L."/>
            <person name="Smith M.E."/>
            <person name="James T.Y."/>
            <person name="Grigoriev I.V."/>
        </authorList>
    </citation>
    <scope>NUCLEOTIDE SEQUENCE [LARGE SCALE GENOMIC DNA]</scope>
</reference>
<gene>
    <name evidence="2" type="ORF">BDK51DRAFT_41420</name>
</gene>
<keyword evidence="3" id="KW-1185">Reference proteome</keyword>
<dbReference type="AlphaFoldDB" id="A0A4P9WJE6"/>
<evidence type="ECO:0000256" key="1">
    <source>
        <dbReference type="SAM" id="SignalP"/>
    </source>
</evidence>